<dbReference type="EMBL" id="MLCA01000008">
    <property type="protein sequence ID" value="MEE7491979.1"/>
    <property type="molecule type" value="Genomic_DNA"/>
</dbReference>
<feature type="domain" description="TadE-like" evidence="1">
    <location>
        <begin position="27"/>
        <end position="69"/>
    </location>
</feature>
<name>A0ABU7TQ68_9HYPH</name>
<gene>
    <name evidence="2" type="ORF">MOTC310_16470</name>
</gene>
<sequence>MSTALRAASRRLDLREQAARFARARGGATAVEFALVAVPFFALVGACLENGIVFWEQEILQQAVADASRQIYTGAFQTTNAGTTDPATLMGRFRRAICTQPNGTPRITIFNCANVRVSITQASSYTAASPVSPVATNASGVSDWNANFAGYSCAGASAIVIVQAAVDIPVFFPLLGAAVANLPNNRRVLQAATVFKVEPYPAPSGCS</sequence>
<evidence type="ECO:0000313" key="2">
    <source>
        <dbReference type="EMBL" id="MEE7491979.1"/>
    </source>
</evidence>
<accession>A0ABU7TQ68</accession>
<organism evidence="2 3">
    <name type="scientific">Methylobacterium oryzae</name>
    <dbReference type="NCBI Taxonomy" id="334852"/>
    <lineage>
        <taxon>Bacteria</taxon>
        <taxon>Pseudomonadati</taxon>
        <taxon>Pseudomonadota</taxon>
        <taxon>Alphaproteobacteria</taxon>
        <taxon>Hyphomicrobiales</taxon>
        <taxon>Methylobacteriaceae</taxon>
        <taxon>Methylobacterium</taxon>
    </lineage>
</organism>
<dbReference type="InterPro" id="IPR012495">
    <property type="entry name" value="TadE-like_dom"/>
</dbReference>
<reference evidence="2 3" key="1">
    <citation type="journal article" date="2012" name="Genet. Mol. Biol.">
        <title>Analysis of 16S rRNA and mxaF genes revealing insights into Methylobacterium niche-specific plant association.</title>
        <authorList>
            <person name="Dourado M.N."/>
            <person name="Andreote F.D."/>
            <person name="Dini-Andreote F."/>
            <person name="Conti R."/>
            <person name="Araujo J.M."/>
            <person name="Araujo W.L."/>
        </authorList>
    </citation>
    <scope>NUCLEOTIDE SEQUENCE [LARGE SCALE GENOMIC DNA]</scope>
    <source>
        <strain evidence="2 3">TC3-10</strain>
    </source>
</reference>
<evidence type="ECO:0000313" key="3">
    <source>
        <dbReference type="Proteomes" id="UP001355206"/>
    </source>
</evidence>
<dbReference type="Proteomes" id="UP001355206">
    <property type="component" value="Unassembled WGS sequence"/>
</dbReference>
<dbReference type="Pfam" id="PF07811">
    <property type="entry name" value="TadE"/>
    <property type="match status" value="1"/>
</dbReference>
<evidence type="ECO:0000259" key="1">
    <source>
        <dbReference type="Pfam" id="PF07811"/>
    </source>
</evidence>
<protein>
    <submittedName>
        <fullName evidence="2">TadE family protein</fullName>
    </submittedName>
</protein>
<keyword evidence="3" id="KW-1185">Reference proteome</keyword>
<proteinExistence type="predicted"/>
<comment type="caution">
    <text evidence="2">The sequence shown here is derived from an EMBL/GenBank/DDBJ whole genome shotgun (WGS) entry which is preliminary data.</text>
</comment>
<dbReference type="RefSeq" id="WP_331302542.1">
    <property type="nucleotide sequence ID" value="NZ_MLCA01000008.1"/>
</dbReference>